<organism evidence="2 3">
    <name type="scientific">Hydrogenophaga intermedia</name>
    <dbReference type="NCBI Taxonomy" id="65786"/>
    <lineage>
        <taxon>Bacteria</taxon>
        <taxon>Pseudomonadati</taxon>
        <taxon>Pseudomonadota</taxon>
        <taxon>Betaproteobacteria</taxon>
        <taxon>Burkholderiales</taxon>
        <taxon>Comamonadaceae</taxon>
        <taxon>Hydrogenophaga</taxon>
    </lineage>
</organism>
<evidence type="ECO:0000313" key="3">
    <source>
        <dbReference type="Proteomes" id="UP000028878"/>
    </source>
</evidence>
<dbReference type="RefSeq" id="WP_138820065.1">
    <property type="nucleotide sequence ID" value="NZ_CCAE010000073.1"/>
</dbReference>
<dbReference type="Proteomes" id="UP000028878">
    <property type="component" value="Unassembled WGS sequence"/>
</dbReference>
<reference evidence="3" key="1">
    <citation type="submission" date="2014-02" db="EMBL/GenBank/DDBJ databases">
        <authorList>
            <person name="Gan H."/>
        </authorList>
    </citation>
    <scope>NUCLEOTIDE SEQUENCE [LARGE SCALE GENOMIC DNA]</scope>
    <source>
        <strain evidence="3">S1</strain>
    </source>
</reference>
<feature type="region of interest" description="Disordered" evidence="1">
    <location>
        <begin position="1"/>
        <end position="43"/>
    </location>
</feature>
<sequence length="233" mass="24693">MLSSTKSSPVNSPRTSGCRSIGIQQQPEAASQGAASAPSEVRSERCVRNSSDVLALSLDKDLGACPLQLQMTGLVDTTDIASLTTLLAREDVQLNTLDLNLSSGTDPLQLSALLATLHKHPELQSVRFRVDGSEKGPFPNELREALARSKDCLIKGGSALRSALFGQLDDRLNSAIKDTTALWAVSATLDNFRSMRLDDASSGLSALSARSLSSCADLLQDKALRLAVAALRS</sequence>
<evidence type="ECO:0000256" key="1">
    <source>
        <dbReference type="SAM" id="MobiDB-lite"/>
    </source>
</evidence>
<dbReference type="EMBL" id="CCAE010000073">
    <property type="protein sequence ID" value="CDN90270.1"/>
    <property type="molecule type" value="Genomic_DNA"/>
</dbReference>
<dbReference type="AlphaFoldDB" id="A0A1L1PLM5"/>
<evidence type="ECO:0000313" key="2">
    <source>
        <dbReference type="EMBL" id="CDN90270.1"/>
    </source>
</evidence>
<keyword evidence="3" id="KW-1185">Reference proteome</keyword>
<protein>
    <submittedName>
        <fullName evidence="2">Uncharacterized protein</fullName>
    </submittedName>
</protein>
<proteinExistence type="predicted"/>
<reference evidence="3" key="2">
    <citation type="submission" date="2014-11" db="EMBL/GenBank/DDBJ databases">
        <title>Draft genome sequence of Hydrogenophaga intermedia S1.</title>
        <authorList>
            <person name="Gan H.M."/>
            <person name="Chew T.H."/>
            <person name="Stolz A."/>
        </authorList>
    </citation>
    <scope>NUCLEOTIDE SEQUENCE [LARGE SCALE GENOMIC DNA]</scope>
    <source>
        <strain evidence="3">S1</strain>
    </source>
</reference>
<name>A0A1L1PLM5_HYDIT</name>
<feature type="compositionally biased region" description="Polar residues" evidence="1">
    <location>
        <begin position="1"/>
        <end position="29"/>
    </location>
</feature>
<gene>
    <name evidence="2" type="ORF">BN948_04712</name>
</gene>
<accession>A0A1L1PLM5</accession>